<evidence type="ECO:0000313" key="2">
    <source>
        <dbReference type="Proteomes" id="UP001254608"/>
    </source>
</evidence>
<reference evidence="1 2" key="1">
    <citation type="submission" date="2023-09" db="EMBL/GenBank/DDBJ databases">
        <authorList>
            <person name="Rey-Velasco X."/>
        </authorList>
    </citation>
    <scope>NUCLEOTIDE SEQUENCE [LARGE SCALE GENOMIC DNA]</scope>
    <source>
        <strain evidence="1 2">W345</strain>
    </source>
</reference>
<protein>
    <submittedName>
        <fullName evidence="1">Uncharacterized protein</fullName>
    </submittedName>
</protein>
<evidence type="ECO:0000313" key="1">
    <source>
        <dbReference type="EMBL" id="MDT0498305.1"/>
    </source>
</evidence>
<keyword evidence="2" id="KW-1185">Reference proteome</keyword>
<comment type="caution">
    <text evidence="1">The sequence shown here is derived from an EMBL/GenBank/DDBJ whole genome shotgun (WGS) entry which is preliminary data.</text>
</comment>
<organism evidence="1 2">
    <name type="scientific">Banduia mediterranea</name>
    <dbReference type="NCBI Taxonomy" id="3075609"/>
    <lineage>
        <taxon>Bacteria</taxon>
        <taxon>Pseudomonadati</taxon>
        <taxon>Pseudomonadota</taxon>
        <taxon>Gammaproteobacteria</taxon>
        <taxon>Nevskiales</taxon>
        <taxon>Algiphilaceae</taxon>
        <taxon>Banduia</taxon>
    </lineage>
</organism>
<dbReference type="EMBL" id="JAVRIC010000019">
    <property type="protein sequence ID" value="MDT0498305.1"/>
    <property type="molecule type" value="Genomic_DNA"/>
</dbReference>
<name>A0ABU2WKA5_9GAMM</name>
<proteinExistence type="predicted"/>
<dbReference type="RefSeq" id="WP_311365708.1">
    <property type="nucleotide sequence ID" value="NZ_JAVRIC010000019.1"/>
</dbReference>
<gene>
    <name evidence="1" type="ORF">RM530_13155</name>
</gene>
<accession>A0ABU2WKA5</accession>
<sequence length="196" mass="21123">MPRLPDRDETGGAPTASSLPLWPEDAAIELFHQQPTMGAIRFSDTAIYIEELRAEIETQALSRERTEPIAGGAFKLHDVDQWTSPAASLVAARACKLVMSMLNSERLNLQDASAIVVPRGRALPARAVNGSGASAVTLLAGSGLYLQHERIGGLTVQAPHEAPGLMLAHPSTMRPCVRENIAPRPVVILVWDYSLE</sequence>
<dbReference type="Proteomes" id="UP001254608">
    <property type="component" value="Unassembled WGS sequence"/>
</dbReference>